<organism evidence="4 5">
    <name type="scientific">Candidatus Woykebacteria bacterium RBG_13_40_15</name>
    <dbReference type="NCBI Taxonomy" id="1802593"/>
    <lineage>
        <taxon>Bacteria</taxon>
        <taxon>Candidatus Woykeibacteriota</taxon>
    </lineage>
</organism>
<dbReference type="STRING" id="1802593.A2172_04130"/>
<evidence type="ECO:0000313" key="5">
    <source>
        <dbReference type="Proteomes" id="UP000176631"/>
    </source>
</evidence>
<evidence type="ECO:0000313" key="4">
    <source>
        <dbReference type="EMBL" id="OGY23388.1"/>
    </source>
</evidence>
<keyword evidence="2" id="KW-0812">Transmembrane</keyword>
<dbReference type="Gene3D" id="3.60.21.10">
    <property type="match status" value="1"/>
</dbReference>
<dbReference type="Proteomes" id="UP000176631">
    <property type="component" value="Unassembled WGS sequence"/>
</dbReference>
<proteinExistence type="inferred from homology"/>
<evidence type="ECO:0000259" key="3">
    <source>
        <dbReference type="SMART" id="SM00854"/>
    </source>
</evidence>
<dbReference type="PANTHER" id="PTHR33393">
    <property type="entry name" value="POLYGLUTAMINE SYNTHESIS ACCESSORY PROTEIN RV0574C-RELATED"/>
    <property type="match status" value="1"/>
</dbReference>
<protein>
    <recommendedName>
        <fullName evidence="3">Capsule synthesis protein CapA domain-containing protein</fullName>
    </recommendedName>
</protein>
<feature type="domain" description="Capsule synthesis protein CapA" evidence="3">
    <location>
        <begin position="71"/>
        <end position="296"/>
    </location>
</feature>
<gene>
    <name evidence="4" type="ORF">A2172_04130</name>
</gene>
<comment type="similarity">
    <text evidence="1">Belongs to the CapA family.</text>
</comment>
<dbReference type="PANTHER" id="PTHR33393:SF11">
    <property type="entry name" value="POLYGLUTAMINE SYNTHESIS ACCESSORY PROTEIN RV0574C-RELATED"/>
    <property type="match status" value="1"/>
</dbReference>
<dbReference type="EMBL" id="MHCP01000025">
    <property type="protein sequence ID" value="OGY23388.1"/>
    <property type="molecule type" value="Genomic_DNA"/>
</dbReference>
<evidence type="ECO:0000256" key="2">
    <source>
        <dbReference type="SAM" id="Phobius"/>
    </source>
</evidence>
<comment type="caution">
    <text evidence="4">The sequence shown here is derived from an EMBL/GenBank/DDBJ whole genome shotgun (WGS) entry which is preliminary data.</text>
</comment>
<dbReference type="CDD" id="cd07381">
    <property type="entry name" value="MPP_CapA"/>
    <property type="match status" value="1"/>
</dbReference>
<dbReference type="Pfam" id="PF09587">
    <property type="entry name" value="PGA_cap"/>
    <property type="match status" value="1"/>
</dbReference>
<keyword evidence="2" id="KW-0472">Membrane</keyword>
<dbReference type="InterPro" id="IPR019079">
    <property type="entry name" value="Capsule_synth_CapA"/>
</dbReference>
<dbReference type="InterPro" id="IPR052169">
    <property type="entry name" value="CW_Biosynth-Accessory"/>
</dbReference>
<name>A0A1G1W6T8_9BACT</name>
<dbReference type="InterPro" id="IPR029052">
    <property type="entry name" value="Metallo-depent_PP-like"/>
</dbReference>
<keyword evidence="2" id="KW-1133">Transmembrane helix</keyword>
<sequence>MGKKVGAFGSILIFLALVVFVFLLAKNFNTGYTVSKNPATKEPPVIPKVSLDSIFTKQNDLSKLDQKKLVTLNATGDVIIGRGSNWPAVTSGNFNYNWEGTSDFLKKADLTLINLESPLIQGCQLMTHGMTFCGDPRQIQGLVFAGVDIASIINNHIDNFGQTGREETEKLLEKNKIGWTGFGHFEQRTLKGVKFGFLAYNGVEASFPRDEMTTEIKEARKKVDVLVVSAHWGMEYELVPKSSGNVAPDDPKEIAHLIIDSGADLIIGNHPHTVQGVEIYKNKLITYAHGNFIFDQTWSQETQEGVVGEYTFYENKLVNVKFHPTLVDVSYKPRFLSSKDGQHILDRMLDSSNQIAKTP</sequence>
<feature type="transmembrane region" description="Helical" evidence="2">
    <location>
        <begin position="7"/>
        <end position="25"/>
    </location>
</feature>
<evidence type="ECO:0000256" key="1">
    <source>
        <dbReference type="ARBA" id="ARBA00005662"/>
    </source>
</evidence>
<dbReference type="AlphaFoldDB" id="A0A1G1W6T8"/>
<reference evidence="4 5" key="1">
    <citation type="journal article" date="2016" name="Nat. Commun.">
        <title>Thousands of microbial genomes shed light on interconnected biogeochemical processes in an aquifer system.</title>
        <authorList>
            <person name="Anantharaman K."/>
            <person name="Brown C.T."/>
            <person name="Hug L.A."/>
            <person name="Sharon I."/>
            <person name="Castelle C.J."/>
            <person name="Probst A.J."/>
            <person name="Thomas B.C."/>
            <person name="Singh A."/>
            <person name="Wilkins M.J."/>
            <person name="Karaoz U."/>
            <person name="Brodie E.L."/>
            <person name="Williams K.H."/>
            <person name="Hubbard S.S."/>
            <person name="Banfield J.F."/>
        </authorList>
    </citation>
    <scope>NUCLEOTIDE SEQUENCE [LARGE SCALE GENOMIC DNA]</scope>
</reference>
<dbReference type="SMART" id="SM00854">
    <property type="entry name" value="PGA_cap"/>
    <property type="match status" value="1"/>
</dbReference>
<dbReference type="SUPFAM" id="SSF56300">
    <property type="entry name" value="Metallo-dependent phosphatases"/>
    <property type="match status" value="1"/>
</dbReference>
<accession>A0A1G1W6T8</accession>